<comment type="caution">
    <text evidence="1">The sequence shown here is derived from an EMBL/GenBank/DDBJ whole genome shotgun (WGS) entry which is preliminary data.</text>
</comment>
<protein>
    <submittedName>
        <fullName evidence="1">Uncharacterized protein</fullName>
    </submittedName>
</protein>
<keyword evidence="2" id="KW-1185">Reference proteome</keyword>
<reference evidence="1" key="1">
    <citation type="submission" date="2023-04" db="EMBL/GenBank/DDBJ databases">
        <title>A chromosome-level genome assembly of the parasitoid wasp Eretmocerus hayati.</title>
        <authorList>
            <person name="Zhong Y."/>
            <person name="Liu S."/>
            <person name="Liu Y."/>
        </authorList>
    </citation>
    <scope>NUCLEOTIDE SEQUENCE</scope>
    <source>
        <strain evidence="1">ZJU_SS_LIU_2023</strain>
    </source>
</reference>
<evidence type="ECO:0000313" key="2">
    <source>
        <dbReference type="Proteomes" id="UP001239111"/>
    </source>
</evidence>
<organism evidence="1 2">
    <name type="scientific">Eretmocerus hayati</name>
    <dbReference type="NCBI Taxonomy" id="131215"/>
    <lineage>
        <taxon>Eukaryota</taxon>
        <taxon>Metazoa</taxon>
        <taxon>Ecdysozoa</taxon>
        <taxon>Arthropoda</taxon>
        <taxon>Hexapoda</taxon>
        <taxon>Insecta</taxon>
        <taxon>Pterygota</taxon>
        <taxon>Neoptera</taxon>
        <taxon>Endopterygota</taxon>
        <taxon>Hymenoptera</taxon>
        <taxon>Apocrita</taxon>
        <taxon>Proctotrupomorpha</taxon>
        <taxon>Chalcidoidea</taxon>
        <taxon>Aphelinidae</taxon>
        <taxon>Aphelininae</taxon>
        <taxon>Eretmocerus</taxon>
    </lineage>
</organism>
<name>A0ACC2NQW0_9HYME</name>
<gene>
    <name evidence="1" type="ORF">QAD02_004262</name>
</gene>
<evidence type="ECO:0000313" key="1">
    <source>
        <dbReference type="EMBL" id="KAJ8673001.1"/>
    </source>
</evidence>
<proteinExistence type="predicted"/>
<dbReference type="Proteomes" id="UP001239111">
    <property type="component" value="Chromosome 3"/>
</dbReference>
<accession>A0ACC2NQW0</accession>
<dbReference type="EMBL" id="CM056743">
    <property type="protein sequence ID" value="KAJ8673001.1"/>
    <property type="molecule type" value="Genomic_DNA"/>
</dbReference>
<sequence>MAYVNVAEWKTDQVCEWLKGLENTVLPYVHSFMNHNVSGQQLLSLRPEDLEHLGVFKLGHQEIILEAVEYLRNFHYDLDRENLQLLAMHLSCQAHSLHNELCRQTDAKAVTTQNLSDVVAIITAVKQLVRWLDRPPFSGHLDYNDKKTELLKLSLEMATCAQRDRFAEKPIEEIRTTCEQMAKVADYFIQDVADPIIIQPSYLEQVTLKKRPGDDLGFCIMPSFHGAHQIADIKYNSPAHLSRKMEEGDEVVQVNYQTIVGWERKSVLELLRESPNEMVLTVKRRPKHTKTYGQIYIKPIRLPNNKKTSYASRWQYNIPSPRPELLTIPDFTMPLPRHSTKVAQQDEPASIIDTGSILDTITTDDSSGDSDSELEPAMSRVRLYSAKPRSLVQRRATITGASPTVKHSIDIEQLWRELKRERSGIRGSGAVFHQLRDKAASCAHGLDNVTHHHQQTASGSLGRPQTCLGIAAIPRRHQASPLTSNTVDPKRVQFNDGSDLISPRQQQPANNAVSDSGKEKIPTAQETDNRRVYAESDSKGNDGPNHLEDNLGESSRSDSVSDVRETAASPSRGGKERGRLDKSHSTPAYDLTESDDDFIERKFEAALDEHLKQQQQARAAVAGSSKTDSKLFDSVEDLDEHLNRPLTPKSVVEELDIDGIVGNVAKKISDIEKNINHKSSSKTVDKNAPKPLLVTEKKKSNIHIRINDVDVDDRSDEPEADSGNITADFDSDDETVGTESTETNSSPSKLDSSSNTNKDNNQSAESSRESSEDKSESTSSYIEGVTTSYSSDGDVALGGKKDLPVTANDSFSKDAESEDGYLVPIKLMKDRSENLSPIIQLHRIDLISNISNKYPPPPSPGSISLPARPETPKRDVSMKPEAKPRLTPPEPPPRKYFTKPVPLDLTVNQEIDRPRVPDRPSPRRDLRKPDVPPEVYPRDEKNSLDHRRRFERLDTYSDFVEKSTDFIDEPSTPQSDKKTPTPLLDPYGYTQIPETCASEDSFSPSSTHSSSLVEQRKFDYNLQNIDTADGSCMSRQGGSGGCSTPTPDGKSRSLEKDKTHDRGIVNRAMMVARSMGLHGNSVKLTNSPKSPRKRNTILAKRRNVGVKDIAPGELEGWLTYRSRGAGGAWARAWFILKGASLYRFSNQSSTKADCLIALSGFTASQASEVNSRKFAFKVYYTGTVFYFAADAEDTLAMWLDAINRATLGADRTSGLFTETDESDCDSKQIKPSKNSKEDSKPLVEKTFGSLKKLGRRDPVGKDHEITGASLDRKYLKFLGGRTQNVPVPTAQFRSYRRVLPSSTPNKKPEKMSSPDLQVTIAGSTFYGLNASQSATDVLSTSQDMGDYRRTTDRSRSSRNNQRPEELQGFITLEEFMLARQEEECRNNNTRFTPLNNDHVHIQHRNIADGSLSSIVQNNGMIYGSPRNGDDALPPTPPPPNPPRSEHPTSNHSFDGSEAGSYSSRCDSIKSKSSKKSWEPSCLQKKKPLANNNYESGQSYSPVVPARDPPLDQSSVTNDNPVAFSTLDYGERLKPQPWARSTECNANFDYRPNTRRILRNEGHSGSSGDLSCHTCSDTLQRTRKECSIGRNGSFNIADRRRRDHVVHPERNWPDTTHANDNQNFHIDQSSGRLKHVAQYQPPPIPLGHPFDQDGMRTAFEMHLDKGSDPMKKNNNKGLRNFFGSKSPQKNACDQPREHQKTLLGSPRLHRALFRDRSSNQRQNSRSGSQSPGDSGIGQSYSSCSGESQCQTYNQNFSAVACTGEWCSDAASQTPNCMMSGVAACQKRPTPRNPLVPPTLPYIPPPTSPPPDYPGLEYPPVFEPGTYTLSDASLLRHRSTKNGHNFGD</sequence>